<dbReference type="PANTHER" id="PTHR22780">
    <property type="entry name" value="ADAPTIN, ALPHA/GAMMA/EPSILON"/>
    <property type="match status" value="1"/>
</dbReference>
<dbReference type="GO" id="GO:0006886">
    <property type="term" value="P:intracellular protein transport"/>
    <property type="evidence" value="ECO:0007669"/>
    <property type="project" value="InterPro"/>
</dbReference>
<dbReference type="InterPro" id="IPR016024">
    <property type="entry name" value="ARM-type_fold"/>
</dbReference>
<feature type="transmembrane region" description="Helical" evidence="6">
    <location>
        <begin position="170"/>
        <end position="192"/>
    </location>
</feature>
<dbReference type="Gene3D" id="3.30.310.10">
    <property type="entry name" value="TATA-Binding Protein"/>
    <property type="match status" value="1"/>
</dbReference>
<proteinExistence type="predicted"/>
<accession>A0A087SAN8</accession>
<dbReference type="EMBL" id="KL662081">
    <property type="protein sequence ID" value="KFM22792.1"/>
    <property type="molecule type" value="Genomic_DNA"/>
</dbReference>
<keyword evidence="6" id="KW-0812">Transmembrane</keyword>
<evidence type="ECO:0000313" key="8">
    <source>
        <dbReference type="EMBL" id="KFM22792.1"/>
    </source>
</evidence>
<dbReference type="SUPFAM" id="SSF55711">
    <property type="entry name" value="Subdomain of clathrin and coatomer appendage domain"/>
    <property type="match status" value="1"/>
</dbReference>
<dbReference type="eggNOG" id="KOG1077">
    <property type="taxonomic scope" value="Eukaryota"/>
</dbReference>
<feature type="region of interest" description="Disordered" evidence="5">
    <location>
        <begin position="199"/>
        <end position="229"/>
    </location>
</feature>
<dbReference type="AlphaFoldDB" id="A0A087SAN8"/>
<evidence type="ECO:0000256" key="3">
    <source>
        <dbReference type="ARBA" id="ARBA00022927"/>
    </source>
</evidence>
<dbReference type="InterPro" id="IPR013041">
    <property type="entry name" value="Clathrin_app_Ig-like_sf"/>
</dbReference>
<dbReference type="InterPro" id="IPR002553">
    <property type="entry name" value="Clathrin/coatomer_adapt-like_N"/>
</dbReference>
<evidence type="ECO:0000256" key="5">
    <source>
        <dbReference type="SAM" id="MobiDB-lite"/>
    </source>
</evidence>
<comment type="subcellular location">
    <subcellularLocation>
        <location evidence="1">Endomembrane system</location>
    </subcellularLocation>
</comment>
<dbReference type="GO" id="GO:0012505">
    <property type="term" value="C:endomembrane system"/>
    <property type="evidence" value="ECO:0007669"/>
    <property type="project" value="UniProtKB-SubCell"/>
</dbReference>
<keyword evidence="4 6" id="KW-0472">Membrane</keyword>
<protein>
    <submittedName>
        <fullName evidence="8">AP-2 complex subunit alpha-1</fullName>
    </submittedName>
</protein>
<dbReference type="InterPro" id="IPR012295">
    <property type="entry name" value="TBP_dom_sf"/>
</dbReference>
<feature type="domain" description="Clathrin adaptor alpha/beta/gamma-adaptin appendage Ig-like subdomain" evidence="7">
    <location>
        <begin position="970"/>
        <end position="1081"/>
    </location>
</feature>
<sequence length="1205" mass="127766">MPEYSQFKVITVINLDDYVYDDGSSDDDDDDELNPWATTTQTGAVNGAGQQDEDLTAVFDQILGQYGGDLGQLFGDQAAVTSAFSRLSRAHAPAAEAHVATAELPQFAVFGPQRGSEEGETVVVVDPADKPPAIDSRRASDALILPLQDSARTQVPHNLQGDSTQLDARWWGIVAGVALCCLLAALVFIMGWSKAQSRRRAGGEGGDDYSPVDSAPLRPDARQLSGKSATTDDWVQAVRTKESKIDLVPGQAARKNYIQELRNCSSKEQEKERVDKELGKVRKKYTSDKAMSAYDKRKYMWKLLYTHMLGYNVEFGHKQAMDLIAAPGYAEKQVGYVACAVFLSEQDEFLRLVINSVRNDLISRNEAFQCLALDFTANVGGAEFAQLLTVDVMGVLANGATRPVVRKKAALCLLRLIRKAPLDAEVLSPGVWGSRLAGMLADPDVGVLLGLTTLLLGVAARSYVGYEACVPRLIAVLDRCKAREVPQDYTYYGSEPVKNANNNNAVHAIVFEAVALAIGLEDADLLTAGAALLARFLAVREPNLRYLALESLARLAGVPAVAETLARHARTVRDCLADPDVSIARRAMDLLFTMASPATAAGVVETLLAFLPTADYSLREELVLKTAVLAERFLPNLEWYVDSMLTLMEQAGEFAINDLWQSVVHLVTNSPELHAYAAGRVLEALRRGQPPETFLKVAAHVLGEFGPLLPDTTPGAEYAALAAHFPAAGPETKAIMLTAFSKLALAAPEDGDLQAAVRALLERHARGVDAELQQRAVEYTGLLAGGPALAKAAVQPLPRWEGRGSLLLRRLEAYEVGGVIGFRGSVVVFLPNLEWYVDSMLTLMEQAGEFAINDLWQSVVHLVTNSPELHAYAAGRVLEALRRGQPPETFLKVAAHVLGEFGPLLPDTTPGAEYAALAAHFPAAGPETKAIMLTAFSKLALAAPEDGDLQAAVRALLERHARGVDAELQQRAASGILYEDANLQAGVKSAFSGAAGTVTVFLGNKTGGALAGVALEIVGAPPHLTATLPAPPPAMLEPRRQVQVPLEVGAGAPGSAPLRLRLAYHTADGAAADVQLDLPLPPAKFSQPVDVPTEVFAARWEQVAGPPFKLSADVAPASGALSDAAVQQLLASLHLRVLAGVAGVPPGATAAACVLHVGGGAAPARQIPCMVVVAAGAGRVTVATADGAASAALLSQLTSVLGWGA</sequence>
<evidence type="ECO:0000259" key="7">
    <source>
        <dbReference type="SMART" id="SM00809"/>
    </source>
</evidence>
<organism evidence="8 9">
    <name type="scientific">Auxenochlorella protothecoides</name>
    <name type="common">Green microalga</name>
    <name type="synonym">Chlorella protothecoides</name>
    <dbReference type="NCBI Taxonomy" id="3075"/>
    <lineage>
        <taxon>Eukaryota</taxon>
        <taxon>Viridiplantae</taxon>
        <taxon>Chlorophyta</taxon>
        <taxon>core chlorophytes</taxon>
        <taxon>Trebouxiophyceae</taxon>
        <taxon>Chlorellales</taxon>
        <taxon>Chlorellaceae</taxon>
        <taxon>Auxenochlorella</taxon>
    </lineage>
</organism>
<dbReference type="Pfam" id="PF01602">
    <property type="entry name" value="Adaptin_N"/>
    <property type="match status" value="2"/>
</dbReference>
<dbReference type="KEGG" id="apro:F751_2983"/>
<dbReference type="InterPro" id="IPR011989">
    <property type="entry name" value="ARM-like"/>
</dbReference>
<dbReference type="InterPro" id="IPR009028">
    <property type="entry name" value="Coatomer/calthrin_app_sub_C"/>
</dbReference>
<keyword evidence="9" id="KW-1185">Reference proteome</keyword>
<dbReference type="RefSeq" id="XP_011395657.1">
    <property type="nucleotide sequence ID" value="XM_011397355.1"/>
</dbReference>
<evidence type="ECO:0000256" key="6">
    <source>
        <dbReference type="SAM" id="Phobius"/>
    </source>
</evidence>
<evidence type="ECO:0000313" key="9">
    <source>
        <dbReference type="Proteomes" id="UP000028924"/>
    </source>
</evidence>
<dbReference type="GO" id="GO:0016192">
    <property type="term" value="P:vesicle-mediated transport"/>
    <property type="evidence" value="ECO:0007669"/>
    <property type="project" value="InterPro"/>
</dbReference>
<evidence type="ECO:0000256" key="2">
    <source>
        <dbReference type="ARBA" id="ARBA00022448"/>
    </source>
</evidence>
<dbReference type="Gene3D" id="1.25.10.10">
    <property type="entry name" value="Leucine-rich Repeat Variant"/>
    <property type="match status" value="3"/>
</dbReference>
<dbReference type="Gene3D" id="2.60.40.1230">
    <property type="match status" value="1"/>
</dbReference>
<evidence type="ECO:0000256" key="4">
    <source>
        <dbReference type="ARBA" id="ARBA00023136"/>
    </source>
</evidence>
<dbReference type="InterPro" id="IPR050840">
    <property type="entry name" value="Adaptor_Complx_Large_Subunit"/>
</dbReference>
<gene>
    <name evidence="8" type="ORF">F751_2983</name>
</gene>
<feature type="compositionally biased region" description="Acidic residues" evidence="5">
    <location>
        <begin position="21"/>
        <end position="33"/>
    </location>
</feature>
<dbReference type="SUPFAM" id="SSF49348">
    <property type="entry name" value="Clathrin adaptor appendage domain"/>
    <property type="match status" value="1"/>
</dbReference>
<evidence type="ECO:0000256" key="1">
    <source>
        <dbReference type="ARBA" id="ARBA00004308"/>
    </source>
</evidence>
<dbReference type="GeneID" id="23614374"/>
<dbReference type="OrthoDB" id="413467at2759"/>
<dbReference type="GO" id="GO:0030117">
    <property type="term" value="C:membrane coat"/>
    <property type="evidence" value="ECO:0007669"/>
    <property type="project" value="InterPro"/>
</dbReference>
<dbReference type="SMART" id="SM00809">
    <property type="entry name" value="Alpha_adaptinC2"/>
    <property type="match status" value="1"/>
</dbReference>
<feature type="region of interest" description="Disordered" evidence="5">
    <location>
        <begin position="21"/>
        <end position="49"/>
    </location>
</feature>
<keyword evidence="2" id="KW-0813">Transport</keyword>
<name>A0A087SAN8_AUXPR</name>
<keyword evidence="6" id="KW-1133">Transmembrane helix</keyword>
<dbReference type="InterPro" id="IPR008152">
    <property type="entry name" value="Clathrin_a/b/g-adaptin_app_Ig"/>
</dbReference>
<keyword evidence="3" id="KW-0653">Protein transport</keyword>
<dbReference type="Proteomes" id="UP000028924">
    <property type="component" value="Unassembled WGS sequence"/>
</dbReference>
<dbReference type="SUPFAM" id="SSF48371">
    <property type="entry name" value="ARM repeat"/>
    <property type="match status" value="2"/>
</dbReference>
<dbReference type="STRING" id="3075.A0A087SAN8"/>
<reference evidence="8 9" key="1">
    <citation type="journal article" date="2014" name="BMC Genomics">
        <title>Oil accumulation mechanisms of the oleaginous microalga Chlorella protothecoides revealed through its genome, transcriptomes, and proteomes.</title>
        <authorList>
            <person name="Gao C."/>
            <person name="Wang Y."/>
            <person name="Shen Y."/>
            <person name="Yan D."/>
            <person name="He X."/>
            <person name="Dai J."/>
            <person name="Wu Q."/>
        </authorList>
    </citation>
    <scope>NUCLEOTIDE SEQUENCE [LARGE SCALE GENOMIC DNA]</scope>
    <source>
        <strain evidence="8 9">0710</strain>
    </source>
</reference>